<comment type="similarity">
    <text evidence="1 4">Belongs to the prolyl-tRNA editing family. YbaK/EbsC subfamily.</text>
</comment>
<evidence type="ECO:0000256" key="4">
    <source>
        <dbReference type="PIRNR" id="PIRNR006181"/>
    </source>
</evidence>
<dbReference type="InterPro" id="IPR004369">
    <property type="entry name" value="Prolyl-tRNA_editing_YbaK/EbsC"/>
</dbReference>
<dbReference type="GO" id="GO:0006412">
    <property type="term" value="P:translation"/>
    <property type="evidence" value="ECO:0007669"/>
    <property type="project" value="UniProtKB-KW"/>
</dbReference>
<dbReference type="PANTHER" id="PTHR30411:SF0">
    <property type="entry name" value="CYS-TRNA(PRO)_CYS-TRNA(CYS) DEACYLASE YBAK"/>
    <property type="match status" value="1"/>
</dbReference>
<dbReference type="Pfam" id="PF04073">
    <property type="entry name" value="tRNA_edit"/>
    <property type="match status" value="1"/>
</dbReference>
<gene>
    <name evidence="6" type="primary">ybaK</name>
    <name evidence="6" type="ORF">ABNN70_04340</name>
</gene>
<dbReference type="SUPFAM" id="SSF55826">
    <property type="entry name" value="YbaK/ProRS associated domain"/>
    <property type="match status" value="1"/>
</dbReference>
<dbReference type="GO" id="GO:0002161">
    <property type="term" value="F:aminoacyl-tRNA deacylase activity"/>
    <property type="evidence" value="ECO:0007669"/>
    <property type="project" value="InterPro"/>
</dbReference>
<dbReference type="EC" id="4.2.-.-" evidence="4"/>
<protein>
    <recommendedName>
        <fullName evidence="4">Cys-tRNA(Pro)/Cys-tRNA(Cys) deacylase</fullName>
        <ecNumber evidence="4">4.2.-.-</ecNumber>
    </recommendedName>
</protein>
<dbReference type="AlphaFoldDB" id="A0AAU8IHM3"/>
<evidence type="ECO:0000256" key="2">
    <source>
        <dbReference type="ARBA" id="ARBA00022917"/>
    </source>
</evidence>
<evidence type="ECO:0000313" key="6">
    <source>
        <dbReference type="EMBL" id="XCJ17716.1"/>
    </source>
</evidence>
<dbReference type="GO" id="GO:0016829">
    <property type="term" value="F:lyase activity"/>
    <property type="evidence" value="ECO:0007669"/>
    <property type="project" value="UniProtKB-KW"/>
</dbReference>
<dbReference type="PIRSF" id="PIRSF006181">
    <property type="entry name" value="EbsC_YbaK"/>
    <property type="match status" value="1"/>
</dbReference>
<feature type="domain" description="YbaK/aminoacyl-tRNA synthetase-associated" evidence="5">
    <location>
        <begin position="39"/>
        <end position="150"/>
    </location>
</feature>
<name>A0AAU8IHM3_9BACL</name>
<organism evidence="6">
    <name type="scientific">Sporolactobacillus sp. Y61</name>
    <dbReference type="NCBI Taxonomy" id="3160863"/>
    <lineage>
        <taxon>Bacteria</taxon>
        <taxon>Bacillati</taxon>
        <taxon>Bacillota</taxon>
        <taxon>Bacilli</taxon>
        <taxon>Bacillales</taxon>
        <taxon>Sporolactobacillaceae</taxon>
        <taxon>Sporolactobacillus</taxon>
    </lineage>
</organism>
<keyword evidence="2 4" id="KW-0648">Protein biosynthesis</keyword>
<dbReference type="RefSeq" id="WP_353948841.1">
    <property type="nucleotide sequence ID" value="NZ_CP159510.1"/>
</dbReference>
<dbReference type="InterPro" id="IPR036754">
    <property type="entry name" value="YbaK/aa-tRNA-synt-asso_dom_sf"/>
</dbReference>
<sequence length="163" mass="17784">MAKKRTKKTNAMRLLDTEHIDYRIETYDISDGLIDGISVAKKCGEDPKNVYKTLVTQGHSGELYVFVVPVAAELDLKKAAVSVGEKKIEMIHVKDIEKYTGYVRGGCSPVGMKKAYPTIIDASAEAMDHIAVSGGKKGTQIILLPADLLKAAHGSYHHIVKSE</sequence>
<dbReference type="EMBL" id="CP159510">
    <property type="protein sequence ID" value="XCJ17716.1"/>
    <property type="molecule type" value="Genomic_DNA"/>
</dbReference>
<keyword evidence="3 4" id="KW-0456">Lyase</keyword>
<dbReference type="CDD" id="cd00002">
    <property type="entry name" value="YbaK_deacylase"/>
    <property type="match status" value="1"/>
</dbReference>
<evidence type="ECO:0000259" key="5">
    <source>
        <dbReference type="Pfam" id="PF04073"/>
    </source>
</evidence>
<evidence type="ECO:0000256" key="1">
    <source>
        <dbReference type="ARBA" id="ARBA00009798"/>
    </source>
</evidence>
<accession>A0AAU8IHM3</accession>
<reference evidence="6" key="1">
    <citation type="submission" date="2024-06" db="EMBL/GenBank/DDBJ databases">
        <authorList>
            <person name="Fan A."/>
            <person name="Zhang F.Y."/>
            <person name="Zhang L."/>
        </authorList>
    </citation>
    <scope>NUCLEOTIDE SEQUENCE</scope>
    <source>
        <strain evidence="6">Y61</strain>
    </source>
</reference>
<dbReference type="Gene3D" id="3.90.960.10">
    <property type="entry name" value="YbaK/aminoacyl-tRNA synthetase-associated domain"/>
    <property type="match status" value="1"/>
</dbReference>
<proteinExistence type="inferred from homology"/>
<dbReference type="PANTHER" id="PTHR30411">
    <property type="entry name" value="CYTOPLASMIC PROTEIN"/>
    <property type="match status" value="1"/>
</dbReference>
<evidence type="ECO:0000256" key="3">
    <source>
        <dbReference type="ARBA" id="ARBA00023239"/>
    </source>
</evidence>
<dbReference type="InterPro" id="IPR007214">
    <property type="entry name" value="YbaK/aa-tRNA-synth-assoc-dom"/>
</dbReference>
<dbReference type="NCBIfam" id="TIGR00011">
    <property type="entry name" value="YbaK_EbsC"/>
    <property type="match status" value="1"/>
</dbReference>